<dbReference type="RefSeq" id="WP_160161941.1">
    <property type="nucleotide sequence ID" value="NZ_BAAAHG010000056.1"/>
</dbReference>
<reference evidence="2 3" key="1">
    <citation type="journal article" date="2019" name="Int. J. Syst. Evol. Microbiol.">
        <title>The Global Catalogue of Microorganisms (GCM) 10K type strain sequencing project: providing services to taxonomists for standard genome sequencing and annotation.</title>
        <authorList>
            <consortium name="The Broad Institute Genomics Platform"/>
            <consortium name="The Broad Institute Genome Sequencing Center for Infectious Disease"/>
            <person name="Wu L."/>
            <person name="Ma J."/>
        </authorList>
    </citation>
    <scope>NUCLEOTIDE SEQUENCE [LARGE SCALE GENOMIC DNA]</scope>
    <source>
        <strain evidence="2 3">JCM 10673</strain>
    </source>
</reference>
<keyword evidence="1" id="KW-0812">Transmembrane</keyword>
<proteinExistence type="predicted"/>
<dbReference type="Proteomes" id="UP001501005">
    <property type="component" value="Unassembled WGS sequence"/>
</dbReference>
<dbReference type="EMBL" id="BAAAHG010000056">
    <property type="protein sequence ID" value="GAA0927323.1"/>
    <property type="molecule type" value="Genomic_DNA"/>
</dbReference>
<sequence length="52" mass="5211">MYNNPAMTVGGGALASTGLGLMTSVWLGLAAFAMVALGTAVMRIVPRGGNRS</sequence>
<keyword evidence="1" id="KW-1133">Transmembrane helix</keyword>
<gene>
    <name evidence="2" type="ORF">GCM10009549_49360</name>
</gene>
<protein>
    <submittedName>
        <fullName evidence="2">Uncharacterized protein</fullName>
    </submittedName>
</protein>
<keyword evidence="3" id="KW-1185">Reference proteome</keyword>
<evidence type="ECO:0000313" key="3">
    <source>
        <dbReference type="Proteomes" id="UP001501005"/>
    </source>
</evidence>
<evidence type="ECO:0000256" key="1">
    <source>
        <dbReference type="SAM" id="Phobius"/>
    </source>
</evidence>
<name>A0ABN1PG20_9ACTN</name>
<organism evidence="2 3">
    <name type="scientific">Streptomyces thermoalcalitolerans</name>
    <dbReference type="NCBI Taxonomy" id="65605"/>
    <lineage>
        <taxon>Bacteria</taxon>
        <taxon>Bacillati</taxon>
        <taxon>Actinomycetota</taxon>
        <taxon>Actinomycetes</taxon>
        <taxon>Kitasatosporales</taxon>
        <taxon>Streptomycetaceae</taxon>
        <taxon>Streptomyces</taxon>
    </lineage>
</organism>
<keyword evidence="1" id="KW-0472">Membrane</keyword>
<comment type="caution">
    <text evidence="2">The sequence shown here is derived from an EMBL/GenBank/DDBJ whole genome shotgun (WGS) entry which is preliminary data.</text>
</comment>
<feature type="transmembrane region" description="Helical" evidence="1">
    <location>
        <begin position="25"/>
        <end position="45"/>
    </location>
</feature>
<accession>A0ABN1PG20</accession>
<evidence type="ECO:0000313" key="2">
    <source>
        <dbReference type="EMBL" id="GAA0927323.1"/>
    </source>
</evidence>